<keyword evidence="4" id="KW-1185">Reference proteome</keyword>
<dbReference type="Proteomes" id="UP000221369">
    <property type="component" value="Unassembled WGS sequence"/>
</dbReference>
<gene>
    <name evidence="3" type="ORF">ATJ78_0856</name>
</gene>
<sequence>MTTLFLSRHGETEWHAENRYAGRSDVGMTPRGYEQAEQLGEWAARAELDAVCSSTLSRSVLTATPAAEATGLPLTKDPRLVEVDFGRGDGLTRAEMRERFPVELEAFLGAPGTVPLPDGEPGADAVARCAPALDDLCAQHPDGRVLVVMHSTLMRLLLCHLLGLDLDRYRALFPGVTNAAVTAFRLTSNADPQLIAFNVPPDTRTRLG</sequence>
<protein>
    <submittedName>
        <fullName evidence="3">Putative phosphoglycerate mutase</fullName>
    </submittedName>
</protein>
<dbReference type="Pfam" id="PF00300">
    <property type="entry name" value="His_Phos_1"/>
    <property type="match status" value="1"/>
</dbReference>
<feature type="active site" description="Proton donor/acceptor" evidence="1">
    <location>
        <position position="82"/>
    </location>
</feature>
<dbReference type="InterPro" id="IPR050275">
    <property type="entry name" value="PGM_Phosphatase"/>
</dbReference>
<dbReference type="PANTHER" id="PTHR48100:SF1">
    <property type="entry name" value="HISTIDINE PHOSPHATASE FAMILY PROTEIN-RELATED"/>
    <property type="match status" value="1"/>
</dbReference>
<proteinExistence type="predicted"/>
<evidence type="ECO:0000256" key="1">
    <source>
        <dbReference type="PIRSR" id="PIRSR613078-1"/>
    </source>
</evidence>
<dbReference type="SMART" id="SM00855">
    <property type="entry name" value="PGAM"/>
    <property type="match status" value="1"/>
</dbReference>
<feature type="binding site" evidence="2">
    <location>
        <position position="58"/>
    </location>
    <ligand>
        <name>substrate</name>
    </ligand>
</feature>
<dbReference type="InterPro" id="IPR029033">
    <property type="entry name" value="His_PPase_superfam"/>
</dbReference>
<organism evidence="3 4">
    <name type="scientific">Paramicrobacterium agarici</name>
    <dbReference type="NCBI Taxonomy" id="630514"/>
    <lineage>
        <taxon>Bacteria</taxon>
        <taxon>Bacillati</taxon>
        <taxon>Actinomycetota</taxon>
        <taxon>Actinomycetes</taxon>
        <taxon>Micrococcales</taxon>
        <taxon>Microbacteriaceae</taxon>
        <taxon>Paramicrobacterium</taxon>
    </lineage>
</organism>
<dbReference type="InterPro" id="IPR013078">
    <property type="entry name" value="His_Pase_superF_clade-1"/>
</dbReference>
<evidence type="ECO:0000313" key="4">
    <source>
        <dbReference type="Proteomes" id="UP000221369"/>
    </source>
</evidence>
<dbReference type="GO" id="GO:0005737">
    <property type="term" value="C:cytoplasm"/>
    <property type="evidence" value="ECO:0007669"/>
    <property type="project" value="TreeGrafter"/>
</dbReference>
<feature type="active site" description="Tele-phosphohistidine intermediate" evidence="1">
    <location>
        <position position="9"/>
    </location>
</feature>
<dbReference type="SUPFAM" id="SSF53254">
    <property type="entry name" value="Phosphoglycerate mutase-like"/>
    <property type="match status" value="1"/>
</dbReference>
<dbReference type="AlphaFoldDB" id="A0A2A9DT22"/>
<accession>A0A2A9DT22</accession>
<evidence type="ECO:0000256" key="2">
    <source>
        <dbReference type="PIRSR" id="PIRSR613078-2"/>
    </source>
</evidence>
<dbReference type="GO" id="GO:0016791">
    <property type="term" value="F:phosphatase activity"/>
    <property type="evidence" value="ECO:0007669"/>
    <property type="project" value="TreeGrafter"/>
</dbReference>
<reference evidence="3 4" key="1">
    <citation type="submission" date="2017-10" db="EMBL/GenBank/DDBJ databases">
        <title>Sequencing the genomes of 1000 actinobacteria strains.</title>
        <authorList>
            <person name="Klenk H.-P."/>
        </authorList>
    </citation>
    <scope>NUCLEOTIDE SEQUENCE [LARGE SCALE GENOMIC DNA]</scope>
    <source>
        <strain evidence="3 4">DSM 21798</strain>
    </source>
</reference>
<dbReference type="PANTHER" id="PTHR48100">
    <property type="entry name" value="BROAD-SPECIFICITY PHOSPHATASE YOR283W-RELATED"/>
    <property type="match status" value="1"/>
</dbReference>
<evidence type="ECO:0000313" key="3">
    <source>
        <dbReference type="EMBL" id="PFG29937.1"/>
    </source>
</evidence>
<dbReference type="RefSeq" id="WP_098406457.1">
    <property type="nucleotide sequence ID" value="NZ_PDJE01000001.1"/>
</dbReference>
<comment type="caution">
    <text evidence="3">The sequence shown here is derived from an EMBL/GenBank/DDBJ whole genome shotgun (WGS) entry which is preliminary data.</text>
</comment>
<dbReference type="EMBL" id="PDJE01000001">
    <property type="protein sequence ID" value="PFG29937.1"/>
    <property type="molecule type" value="Genomic_DNA"/>
</dbReference>
<dbReference type="CDD" id="cd07067">
    <property type="entry name" value="HP_PGM_like"/>
    <property type="match status" value="1"/>
</dbReference>
<dbReference type="Gene3D" id="3.40.50.1240">
    <property type="entry name" value="Phosphoglycerate mutase-like"/>
    <property type="match status" value="1"/>
</dbReference>
<name>A0A2A9DT22_9MICO</name>